<dbReference type="PANTHER" id="PTHR11783">
    <property type="entry name" value="SULFOTRANSFERASE SULT"/>
    <property type="match status" value="1"/>
</dbReference>
<reference evidence="5" key="1">
    <citation type="journal article" date="2013" name="Genome Biol.">
        <title>Draft genome of the mountain pine beetle, Dendroctonus ponderosae Hopkins, a major forest pest.</title>
        <authorList>
            <person name="Keeling C.I."/>
            <person name="Yuen M.M."/>
            <person name="Liao N.Y."/>
            <person name="Docking T.R."/>
            <person name="Chan S.K."/>
            <person name="Taylor G.A."/>
            <person name="Palmquist D.L."/>
            <person name="Jackman S.D."/>
            <person name="Nguyen A."/>
            <person name="Li M."/>
            <person name="Henderson H."/>
            <person name="Janes J.K."/>
            <person name="Zhao Y."/>
            <person name="Pandoh P."/>
            <person name="Moore R."/>
            <person name="Sperling F.A."/>
            <person name="Huber D.P."/>
            <person name="Birol I."/>
            <person name="Jones S.J."/>
            <person name="Bohlmann J."/>
        </authorList>
    </citation>
    <scope>NUCLEOTIDE SEQUENCE</scope>
</reference>
<evidence type="ECO:0000256" key="1">
    <source>
        <dbReference type="ARBA" id="ARBA00005771"/>
    </source>
</evidence>
<feature type="domain" description="Sulfotransferase" evidence="3">
    <location>
        <begin position="49"/>
        <end position="315"/>
    </location>
</feature>
<evidence type="ECO:0000259" key="3">
    <source>
        <dbReference type="Pfam" id="PF00685"/>
    </source>
</evidence>
<dbReference type="RefSeq" id="XP_019754657.1">
    <property type="nucleotide sequence ID" value="XM_019899098.2"/>
</dbReference>
<evidence type="ECO:0000313" key="4">
    <source>
        <dbReference type="EnsemblMetazoa" id="XP_019754657.1"/>
    </source>
</evidence>
<evidence type="ECO:0000256" key="2">
    <source>
        <dbReference type="ARBA" id="ARBA00022679"/>
    </source>
</evidence>
<proteinExistence type="inferred from homology"/>
<keyword evidence="2" id="KW-0808">Transferase</keyword>
<dbReference type="InterPro" id="IPR027417">
    <property type="entry name" value="P-loop_NTPase"/>
</dbReference>
<evidence type="ECO:0000313" key="5">
    <source>
        <dbReference type="Proteomes" id="UP000019118"/>
    </source>
</evidence>
<comment type="similarity">
    <text evidence="1">Belongs to the sulfotransferase 1 family.</text>
</comment>
<organism evidence="4 5">
    <name type="scientific">Dendroctonus ponderosae</name>
    <name type="common">Mountain pine beetle</name>
    <dbReference type="NCBI Taxonomy" id="77166"/>
    <lineage>
        <taxon>Eukaryota</taxon>
        <taxon>Metazoa</taxon>
        <taxon>Ecdysozoa</taxon>
        <taxon>Arthropoda</taxon>
        <taxon>Hexapoda</taxon>
        <taxon>Insecta</taxon>
        <taxon>Pterygota</taxon>
        <taxon>Neoptera</taxon>
        <taxon>Endopterygota</taxon>
        <taxon>Coleoptera</taxon>
        <taxon>Polyphaga</taxon>
        <taxon>Cucujiformia</taxon>
        <taxon>Curculionidae</taxon>
        <taxon>Scolytinae</taxon>
        <taxon>Dendroctonus</taxon>
    </lineage>
</organism>
<dbReference type="GeneID" id="109533707"/>
<name>A0AAR5P1A9_DENPD</name>
<dbReference type="AlphaFoldDB" id="A0AAR5P1A9"/>
<protein>
    <recommendedName>
        <fullName evidence="3">Sulfotransferase domain-containing protein</fullName>
    </recommendedName>
</protein>
<dbReference type="EnsemblMetazoa" id="XM_019899098.1">
    <property type="protein sequence ID" value="XP_019754657.1"/>
    <property type="gene ID" value="LOC109533707"/>
</dbReference>
<keyword evidence="5" id="KW-1185">Reference proteome</keyword>
<dbReference type="InterPro" id="IPR000863">
    <property type="entry name" value="Sulfotransferase_dom"/>
</dbReference>
<sequence>MLPIFQKHSSELSDLENADKWSQYINGVFIPKRFLEIQDRVSNWEVREDDVWIVSFPKTGTTWTQEMVWLILNDLDYKAAEQNLLKRSPQLEASALVRYPWLNLMWTWIPQPITDSLKYVKNQKSPVCIKTHLPWNLLPKEIQKKIKKPKIIYISRNPKDTCISYYHFSRLIKEFDGSLEEFCNKFLAGNVNFAPFWNHVLPFWKRRNDSNILFLKFEELKQDLPGAIRKTATFLGKDVSADQVDQLAKHLSFESMKINPAVNYDWLVKLSNLYKPDESNAFMRQGKVGGFKDALTPEMIIKFDEWTEECIKGTGLTYP</sequence>
<dbReference type="SUPFAM" id="SSF52540">
    <property type="entry name" value="P-loop containing nucleoside triphosphate hydrolases"/>
    <property type="match status" value="1"/>
</dbReference>
<dbReference type="Pfam" id="PF00685">
    <property type="entry name" value="Sulfotransfer_1"/>
    <property type="match status" value="1"/>
</dbReference>
<accession>A0AAR5P1A9</accession>
<dbReference type="Proteomes" id="UP000019118">
    <property type="component" value="Unassembled WGS sequence"/>
</dbReference>
<reference evidence="4" key="2">
    <citation type="submission" date="2024-08" db="UniProtKB">
        <authorList>
            <consortium name="EnsemblMetazoa"/>
        </authorList>
    </citation>
    <scope>IDENTIFICATION</scope>
</reference>
<dbReference type="KEGG" id="dpa:109533707"/>
<dbReference type="GO" id="GO:0008146">
    <property type="term" value="F:sulfotransferase activity"/>
    <property type="evidence" value="ECO:0007669"/>
    <property type="project" value="InterPro"/>
</dbReference>
<dbReference type="Gene3D" id="3.40.50.300">
    <property type="entry name" value="P-loop containing nucleotide triphosphate hydrolases"/>
    <property type="match status" value="1"/>
</dbReference>